<sequence length="95" mass="10575">MALPTQTDMFGIVLKYMGDGEKRSRKQVRNLAAERLGLTSGELAEATSSGVPVYESRVGWAISYLNRAKLLDRVSRGVYRICGRLDRVFLRGQAP</sequence>
<dbReference type="RefSeq" id="WP_021725855.1">
    <property type="nucleotide sequence ID" value="NZ_AWEZ01000043.1"/>
</dbReference>
<dbReference type="AlphaFoldDB" id="U2TQK8"/>
<dbReference type="EMBL" id="AWEZ01000043">
    <property type="protein sequence ID" value="ERL08715.1"/>
    <property type="molecule type" value="Genomic_DNA"/>
</dbReference>
<reference evidence="2 3" key="1">
    <citation type="submission" date="2013-08" db="EMBL/GenBank/DDBJ databases">
        <authorList>
            <person name="Durkin A.S."/>
            <person name="Haft D.R."/>
            <person name="McCorrison J."/>
            <person name="Torralba M."/>
            <person name="Gillis M."/>
            <person name="Haft D.H."/>
            <person name="Methe B."/>
            <person name="Sutton G."/>
            <person name="Nelson K.E."/>
        </authorList>
    </citation>
    <scope>NUCLEOTIDE SEQUENCE [LARGE SCALE GENOMIC DNA]</scope>
    <source>
        <strain evidence="2 3">F0195</strain>
    </source>
</reference>
<dbReference type="Pfam" id="PF14338">
    <property type="entry name" value="Mrr_N"/>
    <property type="match status" value="1"/>
</dbReference>
<protein>
    <submittedName>
        <fullName evidence="2">Mrr N-terminal domain protein</fullName>
    </submittedName>
</protein>
<dbReference type="STRING" id="1125712.HMPREF1316_0340"/>
<dbReference type="OrthoDB" id="9803736at2"/>
<evidence type="ECO:0000313" key="2">
    <source>
        <dbReference type="EMBL" id="ERL08715.1"/>
    </source>
</evidence>
<feature type="domain" description="Restriction system protein Mrr-like N-terminal" evidence="1">
    <location>
        <begin position="10"/>
        <end position="81"/>
    </location>
</feature>
<name>U2TQK8_9ACTN</name>
<keyword evidence="3" id="KW-1185">Reference proteome</keyword>
<comment type="caution">
    <text evidence="2">The sequence shown here is derived from an EMBL/GenBank/DDBJ whole genome shotgun (WGS) entry which is preliminary data.</text>
</comment>
<dbReference type="eggNOG" id="COG1715">
    <property type="taxonomic scope" value="Bacteria"/>
</dbReference>
<evidence type="ECO:0000313" key="3">
    <source>
        <dbReference type="Proteomes" id="UP000016638"/>
    </source>
</evidence>
<accession>U2TQK8</accession>
<proteinExistence type="predicted"/>
<dbReference type="Proteomes" id="UP000016638">
    <property type="component" value="Unassembled WGS sequence"/>
</dbReference>
<organism evidence="2 3">
    <name type="scientific">Olsenella profusa F0195</name>
    <dbReference type="NCBI Taxonomy" id="1125712"/>
    <lineage>
        <taxon>Bacteria</taxon>
        <taxon>Bacillati</taxon>
        <taxon>Actinomycetota</taxon>
        <taxon>Coriobacteriia</taxon>
        <taxon>Coriobacteriales</taxon>
        <taxon>Atopobiaceae</taxon>
        <taxon>Olsenella</taxon>
    </lineage>
</organism>
<dbReference type="InterPro" id="IPR025745">
    <property type="entry name" value="Mrr-like_N_dom"/>
</dbReference>
<evidence type="ECO:0000259" key="1">
    <source>
        <dbReference type="Pfam" id="PF14338"/>
    </source>
</evidence>
<gene>
    <name evidence="2" type="ORF">HMPREF1316_0340</name>
</gene>